<reference evidence="4" key="1">
    <citation type="submission" date="2020-05" db="EMBL/GenBank/DDBJ databases">
        <authorList>
            <person name="Chiriac C."/>
            <person name="Salcher M."/>
            <person name="Ghai R."/>
            <person name="Kavagutti S V."/>
        </authorList>
    </citation>
    <scope>NUCLEOTIDE SEQUENCE</scope>
</reference>
<accession>A0A6J7RIK5</accession>
<feature type="region of interest" description="Disordered" evidence="1">
    <location>
        <begin position="57"/>
        <end position="90"/>
    </location>
</feature>
<dbReference type="EMBL" id="CAFABE010000030">
    <property type="protein sequence ID" value="CAB4826561.1"/>
    <property type="molecule type" value="Genomic_DNA"/>
</dbReference>
<gene>
    <name evidence="2" type="ORF">UFOPK3164_00803</name>
    <name evidence="3" type="ORF">UFOPK3427_01845</name>
    <name evidence="4" type="ORF">UFOPK4112_01395</name>
</gene>
<evidence type="ECO:0000313" key="2">
    <source>
        <dbReference type="EMBL" id="CAB4826561.1"/>
    </source>
</evidence>
<proteinExistence type="predicted"/>
<sequence length="90" mass="10067">MSDEGSRRIYASGLNPEELEPHAHGSGPWRWLVTWGTLLRHGFHKEIVEAFDAQDALSQAQRKRPDLPPPSSAFLTSSTQETPVIDSEEI</sequence>
<dbReference type="EMBL" id="CAFBPM010000015">
    <property type="protein sequence ID" value="CAB5028338.1"/>
    <property type="molecule type" value="Genomic_DNA"/>
</dbReference>
<evidence type="ECO:0000256" key="1">
    <source>
        <dbReference type="SAM" id="MobiDB-lite"/>
    </source>
</evidence>
<evidence type="ECO:0000313" key="3">
    <source>
        <dbReference type="EMBL" id="CAB4884122.1"/>
    </source>
</evidence>
<dbReference type="EMBL" id="CAFBLT010000004">
    <property type="protein sequence ID" value="CAB4884122.1"/>
    <property type="molecule type" value="Genomic_DNA"/>
</dbReference>
<protein>
    <submittedName>
        <fullName evidence="4">Unannotated protein</fullName>
    </submittedName>
</protein>
<dbReference type="AlphaFoldDB" id="A0A6J7RIK5"/>
<evidence type="ECO:0000313" key="4">
    <source>
        <dbReference type="EMBL" id="CAB5028338.1"/>
    </source>
</evidence>
<feature type="compositionally biased region" description="Polar residues" evidence="1">
    <location>
        <begin position="73"/>
        <end position="82"/>
    </location>
</feature>
<organism evidence="4">
    <name type="scientific">freshwater metagenome</name>
    <dbReference type="NCBI Taxonomy" id="449393"/>
    <lineage>
        <taxon>unclassified sequences</taxon>
        <taxon>metagenomes</taxon>
        <taxon>ecological metagenomes</taxon>
    </lineage>
</organism>
<name>A0A6J7RIK5_9ZZZZ</name>
<feature type="region of interest" description="Disordered" evidence="1">
    <location>
        <begin position="1"/>
        <end position="27"/>
    </location>
</feature>